<keyword evidence="1" id="KW-0812">Transmembrane</keyword>
<evidence type="ECO:0000313" key="2">
    <source>
        <dbReference type="EMBL" id="OIN58319.1"/>
    </source>
</evidence>
<evidence type="ECO:0000313" key="3">
    <source>
        <dbReference type="Proteomes" id="UP000181790"/>
    </source>
</evidence>
<keyword evidence="1" id="KW-0472">Membrane</keyword>
<dbReference type="OrthoDB" id="1049592at2"/>
<dbReference type="Proteomes" id="UP000181790">
    <property type="component" value="Unassembled WGS sequence"/>
</dbReference>
<feature type="transmembrane region" description="Helical" evidence="1">
    <location>
        <begin position="33"/>
        <end position="55"/>
    </location>
</feature>
<accession>A0A1S2VHV7</accession>
<dbReference type="RefSeq" id="WP_071503990.1">
    <property type="nucleotide sequence ID" value="NZ_MORL01000007.1"/>
</dbReference>
<sequence>MVDLKNRGLMRIIRLVAGGLVLWSAVVDQQPMLGILGGLFLMQAILNVGCAAGSCSVPAPRHSVKPDEAH</sequence>
<dbReference type="AlphaFoldDB" id="A0A1S2VHV7"/>
<evidence type="ECO:0000256" key="1">
    <source>
        <dbReference type="SAM" id="Phobius"/>
    </source>
</evidence>
<proteinExistence type="predicted"/>
<comment type="caution">
    <text evidence="2">The sequence shown here is derived from an EMBL/GenBank/DDBJ whole genome shotgun (WGS) entry which is preliminary data.</text>
</comment>
<feature type="transmembrane region" description="Helical" evidence="1">
    <location>
        <begin position="12"/>
        <end position="27"/>
    </location>
</feature>
<name>A0A1S2VHV7_9BACT</name>
<dbReference type="EMBL" id="MORL01000007">
    <property type="protein sequence ID" value="OIN58319.1"/>
    <property type="molecule type" value="Genomic_DNA"/>
</dbReference>
<keyword evidence="1" id="KW-1133">Transmembrane helix</keyword>
<protein>
    <recommendedName>
        <fullName evidence="4">DUF2892 domain-containing protein</fullName>
    </recommendedName>
</protein>
<evidence type="ECO:0008006" key="4">
    <source>
        <dbReference type="Google" id="ProtNLM"/>
    </source>
</evidence>
<gene>
    <name evidence="2" type="ORF">BLX24_15100</name>
</gene>
<reference evidence="2 3" key="1">
    <citation type="submission" date="2016-10" db="EMBL/GenBank/DDBJ databases">
        <title>Arsenicibacter rosenii gen. nov., sp. nov., an efficient arsenic-methylating bacterium isolated from an arsenic-contaminated paddy soil.</title>
        <authorList>
            <person name="Huang K."/>
        </authorList>
    </citation>
    <scope>NUCLEOTIDE SEQUENCE [LARGE SCALE GENOMIC DNA]</scope>
    <source>
        <strain evidence="2 3">SM-1</strain>
    </source>
</reference>
<keyword evidence="3" id="KW-1185">Reference proteome</keyword>
<organism evidence="2 3">
    <name type="scientific">Arsenicibacter rosenii</name>
    <dbReference type="NCBI Taxonomy" id="1750698"/>
    <lineage>
        <taxon>Bacteria</taxon>
        <taxon>Pseudomonadati</taxon>
        <taxon>Bacteroidota</taxon>
        <taxon>Cytophagia</taxon>
        <taxon>Cytophagales</taxon>
        <taxon>Spirosomataceae</taxon>
        <taxon>Arsenicibacter</taxon>
    </lineage>
</organism>